<feature type="domain" description="Sushi" evidence="24">
    <location>
        <begin position="618"/>
        <end position="677"/>
    </location>
</feature>
<dbReference type="SUPFAM" id="SSF82895">
    <property type="entry name" value="TSP-1 type 1 repeat"/>
    <property type="match status" value="2"/>
</dbReference>
<evidence type="ECO:0000256" key="4">
    <source>
        <dbReference type="ARBA" id="ARBA00022525"/>
    </source>
</evidence>
<dbReference type="Gene3D" id="3.30.60.30">
    <property type="match status" value="2"/>
</dbReference>
<feature type="disulfide bond" evidence="23">
    <location>
        <begin position="648"/>
        <end position="675"/>
    </location>
</feature>
<keyword evidence="26" id="KW-1185">Reference proteome</keyword>
<dbReference type="SMART" id="SM00032">
    <property type="entry name" value="CCP"/>
    <property type="match status" value="2"/>
</dbReference>
<evidence type="ECO:0000256" key="22">
    <source>
        <dbReference type="PROSITE-ProRule" id="PRU00124"/>
    </source>
</evidence>
<dbReference type="SMART" id="SM00457">
    <property type="entry name" value="MACPF"/>
    <property type="match status" value="1"/>
</dbReference>
<dbReference type="GO" id="GO:0044218">
    <property type="term" value="C:other organism cell membrane"/>
    <property type="evidence" value="ECO:0007669"/>
    <property type="project" value="UniProtKB-KW"/>
</dbReference>
<dbReference type="SMART" id="SM00057">
    <property type="entry name" value="FIMAC"/>
    <property type="match status" value="2"/>
</dbReference>
<keyword evidence="17" id="KW-0325">Glycoprotein</keyword>
<dbReference type="PROSITE" id="PS00279">
    <property type="entry name" value="MACPF_1"/>
    <property type="match status" value="1"/>
</dbReference>
<evidence type="ECO:0000256" key="1">
    <source>
        <dbReference type="ARBA" id="ARBA00004175"/>
    </source>
</evidence>
<dbReference type="CDD" id="cd00112">
    <property type="entry name" value="LDLa"/>
    <property type="match status" value="1"/>
</dbReference>
<dbReference type="InterPro" id="IPR001862">
    <property type="entry name" value="MAC_perforin"/>
</dbReference>
<dbReference type="KEGG" id="caua:113096391"/>
<dbReference type="CDD" id="cd00033">
    <property type="entry name" value="CCP"/>
    <property type="match status" value="2"/>
</dbReference>
<dbReference type="OrthoDB" id="504708at2759"/>
<evidence type="ECO:0000256" key="9">
    <source>
        <dbReference type="ARBA" id="ARBA00022729"/>
    </source>
</evidence>
<keyword evidence="6" id="KW-1052">Target cell membrane</keyword>
<dbReference type="Pfam" id="PF21330">
    <property type="entry name" value="Kazal_C7"/>
    <property type="match status" value="1"/>
</dbReference>
<keyword evidence="10" id="KW-0677">Repeat</keyword>
<dbReference type="InterPro" id="IPR035976">
    <property type="entry name" value="Sushi/SCR/CCP_sf"/>
</dbReference>
<keyword evidence="11" id="KW-0204">Cytolysis</keyword>
<keyword evidence="14" id="KW-0473">Membrane attack complex</keyword>
<dbReference type="Pfam" id="PF00057">
    <property type="entry name" value="Ldl_recept_a"/>
    <property type="match status" value="1"/>
</dbReference>
<dbReference type="GO" id="GO:0045087">
    <property type="term" value="P:innate immune response"/>
    <property type="evidence" value="ECO:0007669"/>
    <property type="project" value="UniProtKB-KW"/>
</dbReference>
<comment type="caution">
    <text evidence="23">Lacks conserved residue(s) required for the propagation of feature annotation.</text>
</comment>
<dbReference type="Pfam" id="PF00090">
    <property type="entry name" value="TSP_1"/>
    <property type="match status" value="2"/>
</dbReference>
<evidence type="ECO:0000256" key="20">
    <source>
        <dbReference type="ARBA" id="ARBA00093281"/>
    </source>
</evidence>
<organism evidence="26 27">
    <name type="scientific">Carassius auratus</name>
    <name type="common">Goldfish</name>
    <dbReference type="NCBI Taxonomy" id="7957"/>
    <lineage>
        <taxon>Eukaryota</taxon>
        <taxon>Metazoa</taxon>
        <taxon>Chordata</taxon>
        <taxon>Craniata</taxon>
        <taxon>Vertebrata</taxon>
        <taxon>Euteleostomi</taxon>
        <taxon>Actinopterygii</taxon>
        <taxon>Neopterygii</taxon>
        <taxon>Teleostei</taxon>
        <taxon>Ostariophysi</taxon>
        <taxon>Cypriniformes</taxon>
        <taxon>Cyprinidae</taxon>
        <taxon>Cyprininae</taxon>
        <taxon>Carassius</taxon>
    </lineage>
</organism>
<evidence type="ECO:0000256" key="18">
    <source>
        <dbReference type="ARBA" id="ARBA00023298"/>
    </source>
</evidence>
<evidence type="ECO:0000313" key="26">
    <source>
        <dbReference type="Proteomes" id="UP000515129"/>
    </source>
</evidence>
<feature type="domain" description="MACPF" evidence="25">
    <location>
        <begin position="180"/>
        <end position="505"/>
    </location>
</feature>
<dbReference type="InterPro" id="IPR020864">
    <property type="entry name" value="MACPF"/>
</dbReference>
<dbReference type="InterPro" id="IPR000436">
    <property type="entry name" value="Sushi_SCR_CCP_dom"/>
</dbReference>
<dbReference type="PRINTS" id="PR00764">
    <property type="entry name" value="COMPLEMENTC9"/>
</dbReference>
<evidence type="ECO:0000256" key="15">
    <source>
        <dbReference type="ARBA" id="ARBA00023136"/>
    </source>
</evidence>
<evidence type="ECO:0000256" key="11">
    <source>
        <dbReference type="ARBA" id="ARBA00022852"/>
    </source>
</evidence>
<feature type="disulfide bond" evidence="22">
    <location>
        <begin position="163"/>
        <end position="178"/>
    </location>
</feature>
<dbReference type="InterPro" id="IPR036383">
    <property type="entry name" value="TSP1_rpt_sf"/>
</dbReference>
<evidence type="ECO:0000256" key="5">
    <source>
        <dbReference type="ARBA" id="ARBA00022536"/>
    </source>
</evidence>
<comment type="subunit">
    <text evidence="21">Monomer or dimer; as a C5b-7 complex it can also form multimeric rosettes. Component of the membrane attack complex (MAC), composed of complement C5b, C6, C7, C8A, C8B, C8G and multiple copies of the pore-forming subunit C9.</text>
</comment>
<dbReference type="SUPFAM" id="SSF57424">
    <property type="entry name" value="LDL receptor-like module"/>
    <property type="match status" value="1"/>
</dbReference>
<evidence type="ECO:0000256" key="3">
    <source>
        <dbReference type="ARBA" id="ARBA00009214"/>
    </source>
</evidence>
<keyword evidence="9" id="KW-0732">Signal</keyword>
<dbReference type="InterPro" id="IPR020863">
    <property type="entry name" value="MACPF_CS"/>
</dbReference>
<evidence type="ECO:0000256" key="19">
    <source>
        <dbReference type="ARBA" id="ARBA00073222"/>
    </source>
</evidence>
<dbReference type="SUPFAM" id="SSF57535">
    <property type="entry name" value="Complement control module/SCR domain"/>
    <property type="match status" value="2"/>
</dbReference>
<dbReference type="PROSITE" id="PS01209">
    <property type="entry name" value="LDLRA_1"/>
    <property type="match status" value="1"/>
</dbReference>
<feature type="disulfide bond" evidence="22">
    <location>
        <begin position="151"/>
        <end position="169"/>
    </location>
</feature>
<dbReference type="Pfam" id="PF18434">
    <property type="entry name" value="Kazal_3"/>
    <property type="match status" value="1"/>
</dbReference>
<dbReference type="Proteomes" id="UP000515129">
    <property type="component" value="Unplaced"/>
</dbReference>
<dbReference type="PROSITE" id="PS50923">
    <property type="entry name" value="SUSHI"/>
    <property type="match status" value="2"/>
</dbReference>
<keyword evidence="13" id="KW-0180">Complement pathway</keyword>
<dbReference type="PROSITE" id="PS50068">
    <property type="entry name" value="LDLRA_2"/>
    <property type="match status" value="1"/>
</dbReference>
<dbReference type="GO" id="GO:0031640">
    <property type="term" value="P:killing of cells of another organism"/>
    <property type="evidence" value="ECO:0007669"/>
    <property type="project" value="UniProtKB-KW"/>
</dbReference>
<dbReference type="PROSITE" id="PS51412">
    <property type="entry name" value="MACPF_2"/>
    <property type="match status" value="1"/>
</dbReference>
<dbReference type="Gene3D" id="4.10.400.10">
    <property type="entry name" value="Low-density Lipoprotein Receptor"/>
    <property type="match status" value="1"/>
</dbReference>
<dbReference type="GO" id="GO:0005579">
    <property type="term" value="C:membrane attack complex"/>
    <property type="evidence" value="ECO:0007669"/>
    <property type="project" value="UniProtKB-KW"/>
</dbReference>
<keyword evidence="4" id="KW-0964">Secreted</keyword>
<keyword evidence="8 23" id="KW-0768">Sushi</keyword>
<evidence type="ECO:0000259" key="24">
    <source>
        <dbReference type="PROSITE" id="PS50923"/>
    </source>
</evidence>
<dbReference type="PROSITE" id="PS50092">
    <property type="entry name" value="TSP1"/>
    <property type="match status" value="2"/>
</dbReference>
<dbReference type="Pfam" id="PF01823">
    <property type="entry name" value="MACPF"/>
    <property type="match status" value="1"/>
</dbReference>
<evidence type="ECO:0000256" key="17">
    <source>
        <dbReference type="ARBA" id="ARBA00023180"/>
    </source>
</evidence>
<keyword evidence="16 23" id="KW-1015">Disulfide bond</keyword>
<protein>
    <recommendedName>
        <fullName evidence="19">Complement component C7</fullName>
    </recommendedName>
</protein>
<dbReference type="Gene3D" id="2.20.100.10">
    <property type="entry name" value="Thrombospondin type-1 (TSP1) repeat"/>
    <property type="match status" value="1"/>
</dbReference>
<keyword evidence="7" id="KW-0399">Innate immunity</keyword>
<dbReference type="Gene3D" id="2.10.70.10">
    <property type="entry name" value="Complement Module, domain 1"/>
    <property type="match status" value="2"/>
</dbReference>
<dbReference type="InterPro" id="IPR040729">
    <property type="entry name" value="Kazal_3"/>
</dbReference>
<evidence type="ECO:0000256" key="16">
    <source>
        <dbReference type="ARBA" id="ARBA00023157"/>
    </source>
</evidence>
<evidence type="ECO:0000256" key="12">
    <source>
        <dbReference type="ARBA" id="ARBA00022859"/>
    </source>
</evidence>
<keyword evidence="12" id="KW-0391">Immunity</keyword>
<evidence type="ECO:0000256" key="21">
    <source>
        <dbReference type="ARBA" id="ARBA00093478"/>
    </source>
</evidence>
<dbReference type="InterPro" id="IPR003884">
    <property type="entry name" value="FacI_MAC"/>
</dbReference>
<evidence type="ECO:0000313" key="27">
    <source>
        <dbReference type="RefSeq" id="XP_026117557.1"/>
    </source>
</evidence>
<dbReference type="AlphaFoldDB" id="A0A6P6P9D4"/>
<keyword evidence="5" id="KW-0245">EGF-like domain</keyword>
<dbReference type="Pfam" id="PF00084">
    <property type="entry name" value="Sushi"/>
    <property type="match status" value="2"/>
</dbReference>
<evidence type="ECO:0000256" key="14">
    <source>
        <dbReference type="ARBA" id="ARBA00023058"/>
    </source>
</evidence>
<evidence type="ECO:0000256" key="23">
    <source>
        <dbReference type="PROSITE-ProRule" id="PRU00302"/>
    </source>
</evidence>
<evidence type="ECO:0000256" key="6">
    <source>
        <dbReference type="ARBA" id="ARBA00022537"/>
    </source>
</evidence>
<comment type="function">
    <text evidence="20">Component of the membrane attack complex (MAC), a multiprotein complex activated by the complement cascade, which inserts into a target cell membrane and forms a pore, leading to target cell membrane rupture and cell lysis. The MAC is initiated by proteolytic cleavage of C5 into complement C5b in response to the classical, alternative, lectin and GZMK complement pathways. The complement pathways consist in a cascade of proteins that leads to phagocytosis and breakdown of pathogens and signaling that strengthens the adaptive immune system. C7 serves as a membrane anchor. During MAC assembly, associates with C5b and C6 to form the C5b-7 complex, a key lipophilic precursor of the MAC complex, which associates with the outer leaflet and reduces the energy for membrane bending.</text>
</comment>
<gene>
    <name evidence="27" type="primary">c7a</name>
</gene>
<dbReference type="GO" id="GO:0005576">
    <property type="term" value="C:extracellular region"/>
    <property type="evidence" value="ECO:0007669"/>
    <property type="project" value="UniProtKB-SubCell"/>
</dbReference>
<reference evidence="27" key="1">
    <citation type="submission" date="2025-08" db="UniProtKB">
        <authorList>
            <consortium name="RefSeq"/>
        </authorList>
    </citation>
    <scope>IDENTIFICATION</scope>
    <source>
        <strain evidence="27">Wakin</strain>
        <tissue evidence="27">Muscle</tissue>
    </source>
</reference>
<dbReference type="SMART" id="SM00192">
    <property type="entry name" value="LDLa"/>
    <property type="match status" value="1"/>
</dbReference>
<dbReference type="InterPro" id="IPR023415">
    <property type="entry name" value="LDLR_class-A_CS"/>
</dbReference>
<dbReference type="PANTHER" id="PTHR45742">
    <property type="entry name" value="COMPLEMENT COMPONENT C6"/>
    <property type="match status" value="1"/>
</dbReference>
<dbReference type="CTD" id="562475"/>
<dbReference type="RefSeq" id="XP_026117557.1">
    <property type="nucleotide sequence ID" value="XM_026261772.1"/>
</dbReference>
<evidence type="ECO:0000256" key="2">
    <source>
        <dbReference type="ARBA" id="ARBA00004613"/>
    </source>
</evidence>
<comment type="subcellular location">
    <subcellularLocation>
        <location evidence="2">Secreted</location>
    </subcellularLocation>
    <subcellularLocation>
        <location evidence="1">Target cell membrane</location>
    </subcellularLocation>
</comment>
<proteinExistence type="inferred from homology"/>
<evidence type="ECO:0000256" key="7">
    <source>
        <dbReference type="ARBA" id="ARBA00022588"/>
    </source>
</evidence>
<keyword evidence="18" id="KW-1053">Target membrane</keyword>
<evidence type="ECO:0000256" key="8">
    <source>
        <dbReference type="ARBA" id="ARBA00022659"/>
    </source>
</evidence>
<evidence type="ECO:0000259" key="25">
    <source>
        <dbReference type="PROSITE" id="PS51412"/>
    </source>
</evidence>
<dbReference type="InterPro" id="IPR036055">
    <property type="entry name" value="LDL_receptor-like_sf"/>
</dbReference>
<keyword evidence="15" id="KW-0472">Membrane</keyword>
<dbReference type="GO" id="GO:0006958">
    <property type="term" value="P:complement activation, classical pathway"/>
    <property type="evidence" value="ECO:0007669"/>
    <property type="project" value="UniProtKB-KW"/>
</dbReference>
<name>A0A6P6P9D4_CARAU</name>
<dbReference type="SMART" id="SM00209">
    <property type="entry name" value="TSP1"/>
    <property type="match status" value="2"/>
</dbReference>
<comment type="similarity">
    <text evidence="3">Belongs to the complement C6/C7/C8/C9 family.</text>
</comment>
<accession>A0A6P6P9D4</accession>
<evidence type="ECO:0000256" key="13">
    <source>
        <dbReference type="ARBA" id="ARBA00022875"/>
    </source>
</evidence>
<sequence>MHFFWQRNDHFPLKTCCCEIKQELGVFPVAAHSKDSLERICMLFRIITMKCVSLHEVFLVSLLSSAAVIHAVSVRSIRSVSEPVHCKWGPWSPESWSACDGCSKTQTQTRSIAVYSQFGGQPCTGSSTRTQSCISAQVCPLEEGCGDRFRCQSGKCISQSLVCNGEEDCEDGSDEWKCDSEVICDLQKPPPNVELTGHGFDALRKEARGTVINTKSFGGLCRKTFSGDHRDLYRLPQSVLRYTFQVTAKNDFTDESYDSSWHYLTHIEKHSRTSGTSYGHDDYVFHNELFQSQSKNLLIMKSDMDVAQFQNQAPEYLPLSEEFWKALLSLPVTYDYAAYRNVLERFGTHYISEGSLGGQFRLFMMASQDVIKKLQTVQRDYKHCVETSHSILFFIRWTTVKCREETFNEAQRFYESIPKNDMTTNIYGGAPAFIAKLSMLNKNTLVENGRAFSQWSGSVKEYPKVIKQKLRPLHELVKEVSCAGVKKHHLKHAIETYLSEKHSCHCRECKNNGLRMLDNDVCKCVCKPGTKGQACEYGTPQDEQPGVIHGDWACWSSWSTCKEGQKSRSRSCSRPAPSGGRDCIGNAVETTVCDDVQELDYLRSMEPHCFANSLTPRKSCKTPPFLANGFVLYPKDAYPVGSKIEYACTEGFHLIGDPIAECQENLDWGRHQIECKKTLCDLPQLPPDVTGSPWKLTYNIGEAVSLSCPEGKVREGPAEIQCNAGLSWSPQPKETSCLTVLKSTAVPLQCQPWENLSKDKCVCKVPHECKSSLEICATDVKRGRARTMSLCKVQAMRCLGNQYTLAEDSACQWPHRSSTACPDCTLWEMCDEQTNSCRCKTSEECSSQDAWIHVCVQQEGASAPMTMTECEAAVRKCRGEALKVVSIQPCQS</sequence>
<dbReference type="InterPro" id="IPR002172">
    <property type="entry name" value="LDrepeatLR_classA_rpt"/>
</dbReference>
<feature type="domain" description="Sushi" evidence="24">
    <location>
        <begin position="678"/>
        <end position="739"/>
    </location>
</feature>
<dbReference type="InterPro" id="IPR048825">
    <property type="entry name" value="C7_KAZAL"/>
</dbReference>
<evidence type="ECO:0000256" key="10">
    <source>
        <dbReference type="ARBA" id="ARBA00022737"/>
    </source>
</evidence>
<dbReference type="InterPro" id="IPR000884">
    <property type="entry name" value="TSP1_rpt"/>
</dbReference>
<dbReference type="PANTHER" id="PTHR45742:SF2">
    <property type="entry name" value="COMPLEMENT COMPONENT C7"/>
    <property type="match status" value="1"/>
</dbReference>